<dbReference type="CDD" id="cd00202">
    <property type="entry name" value="ZnF_GATA"/>
    <property type="match status" value="1"/>
</dbReference>
<dbReference type="PROSITE" id="PS50114">
    <property type="entry name" value="GATA_ZN_FINGER_2"/>
    <property type="match status" value="1"/>
</dbReference>
<dbReference type="InterPro" id="IPR000679">
    <property type="entry name" value="Znf_GATA"/>
</dbReference>
<evidence type="ECO:0000256" key="2">
    <source>
        <dbReference type="SAM" id="MobiDB-lite"/>
    </source>
</evidence>
<accession>A0A4V1J5Q6</accession>
<dbReference type="Gene3D" id="3.30.50.10">
    <property type="entry name" value="Erythroid Transcription Factor GATA-1, subunit A"/>
    <property type="match status" value="1"/>
</dbReference>
<feature type="compositionally biased region" description="Low complexity" evidence="2">
    <location>
        <begin position="302"/>
        <end position="317"/>
    </location>
</feature>
<dbReference type="OrthoDB" id="515401at2759"/>
<evidence type="ECO:0000313" key="4">
    <source>
        <dbReference type="EMBL" id="RKP39889.1"/>
    </source>
</evidence>
<sequence length="342" mass="36125">MATQYMPMPRISPPARAPVALPSIKELSQRGILPPLATTTLAHASTTPLPSSSTSSSPQTYSLPSGSRPAWSASSPSSSPLSRSSPTSPQPCYGLYTPPTSPPATVALGGGPARPVHHAHSQSHPHLSLGRRQSAWPYPLPQPRQHQHPHPHQHQQLPLNHVSGLVDSTAVLRYGPPPAVAMNAASTATAGTTPYWHHRKMALPTTTTGPMMVGVGCGPTGPSPRATAAHLMRKCTHCQTTTTRAWRPGPKGSATLCDRCGKKYKRKLAHYGRSASPVADSPPSTRSCHGPHSSPVSAHCTSNISSSPEFSSVSSLASDDHSPPPSEPTSTHHHQLFLQLLN</sequence>
<dbReference type="GO" id="GO:0006355">
    <property type="term" value="P:regulation of DNA-templated transcription"/>
    <property type="evidence" value="ECO:0007669"/>
    <property type="project" value="InterPro"/>
</dbReference>
<reference evidence="5" key="1">
    <citation type="journal article" date="2018" name="Nat. Microbiol.">
        <title>Leveraging single-cell genomics to expand the fungal tree of life.</title>
        <authorList>
            <person name="Ahrendt S.R."/>
            <person name="Quandt C.A."/>
            <person name="Ciobanu D."/>
            <person name="Clum A."/>
            <person name="Salamov A."/>
            <person name="Andreopoulos B."/>
            <person name="Cheng J.F."/>
            <person name="Woyke T."/>
            <person name="Pelin A."/>
            <person name="Henrissat B."/>
            <person name="Reynolds N.K."/>
            <person name="Benny G.L."/>
            <person name="Smith M.E."/>
            <person name="James T.Y."/>
            <person name="Grigoriev I.V."/>
        </authorList>
    </citation>
    <scope>NUCLEOTIDE SEQUENCE [LARGE SCALE GENOMIC DNA]</scope>
    <source>
        <strain evidence="5">RSA 468</strain>
    </source>
</reference>
<feature type="domain" description="GATA-type" evidence="3">
    <location>
        <begin position="229"/>
        <end position="265"/>
    </location>
</feature>
<keyword evidence="5" id="KW-1185">Reference proteome</keyword>
<name>A0A4V1J5Q6_9FUNG</name>
<gene>
    <name evidence="4" type="ORF">BJ085DRAFT_28891</name>
</gene>
<dbReference type="SUPFAM" id="SSF57716">
    <property type="entry name" value="Glucocorticoid receptor-like (DNA-binding domain)"/>
    <property type="match status" value="1"/>
</dbReference>
<evidence type="ECO:0000256" key="1">
    <source>
        <dbReference type="PROSITE-ProRule" id="PRU00094"/>
    </source>
</evidence>
<dbReference type="GO" id="GO:0008270">
    <property type="term" value="F:zinc ion binding"/>
    <property type="evidence" value="ECO:0007669"/>
    <property type="project" value="UniProtKB-KW"/>
</dbReference>
<feature type="compositionally biased region" description="Low complexity" evidence="2">
    <location>
        <begin position="33"/>
        <end position="91"/>
    </location>
</feature>
<dbReference type="AlphaFoldDB" id="A0A4V1J5Q6"/>
<keyword evidence="1" id="KW-0479">Metal-binding</keyword>
<proteinExistence type="predicted"/>
<organism evidence="4 5">
    <name type="scientific">Dimargaris cristalligena</name>
    <dbReference type="NCBI Taxonomy" id="215637"/>
    <lineage>
        <taxon>Eukaryota</taxon>
        <taxon>Fungi</taxon>
        <taxon>Fungi incertae sedis</taxon>
        <taxon>Zoopagomycota</taxon>
        <taxon>Kickxellomycotina</taxon>
        <taxon>Dimargaritomycetes</taxon>
        <taxon>Dimargaritales</taxon>
        <taxon>Dimargaritaceae</taxon>
        <taxon>Dimargaris</taxon>
    </lineage>
</organism>
<dbReference type="Pfam" id="PF00320">
    <property type="entry name" value="GATA"/>
    <property type="match status" value="1"/>
</dbReference>
<evidence type="ECO:0000313" key="5">
    <source>
        <dbReference type="Proteomes" id="UP000268162"/>
    </source>
</evidence>
<keyword evidence="1" id="KW-0863">Zinc-finger</keyword>
<dbReference type="STRING" id="215637.A0A4V1J5Q6"/>
<dbReference type="Proteomes" id="UP000268162">
    <property type="component" value="Unassembled WGS sequence"/>
</dbReference>
<protein>
    <recommendedName>
        <fullName evidence="3">GATA-type domain-containing protein</fullName>
    </recommendedName>
</protein>
<evidence type="ECO:0000259" key="3">
    <source>
        <dbReference type="PROSITE" id="PS50114"/>
    </source>
</evidence>
<feature type="region of interest" description="Disordered" evidence="2">
    <location>
        <begin position="271"/>
        <end position="333"/>
    </location>
</feature>
<feature type="region of interest" description="Disordered" evidence="2">
    <location>
        <begin position="31"/>
        <end position="156"/>
    </location>
</feature>
<dbReference type="GO" id="GO:0043565">
    <property type="term" value="F:sequence-specific DNA binding"/>
    <property type="evidence" value="ECO:0007669"/>
    <property type="project" value="InterPro"/>
</dbReference>
<dbReference type="EMBL" id="ML002237">
    <property type="protein sequence ID" value="RKP39889.1"/>
    <property type="molecule type" value="Genomic_DNA"/>
</dbReference>
<dbReference type="SMART" id="SM00401">
    <property type="entry name" value="ZnF_GATA"/>
    <property type="match status" value="1"/>
</dbReference>
<dbReference type="InterPro" id="IPR013088">
    <property type="entry name" value="Znf_NHR/GATA"/>
</dbReference>
<keyword evidence="1" id="KW-0862">Zinc</keyword>